<dbReference type="STRING" id="857967.G0QWV2"/>
<protein>
    <recommendedName>
        <fullName evidence="3">4-nitrophenylphosphatase</fullName>
    </recommendedName>
</protein>
<dbReference type="OrthoDB" id="413953at2759"/>
<sequence>MGEDGLIDVFKKKINTLINQKGIQSIKNSILNSKIHDDLKIIDHEYFQEMKIDKDINAIVLGFNYNFNYYKMCYCSLLVYENKAKLFVTENTLGIKFSNGRLMPSVDSLAQSLLFLNQKEDKDILNYVNIAMPNNYGLNLFINDFNLNPKQCIMIGDKIDTDIQMTVNTNIDSLLVLTGESDQQDFDKLQNFERNYLQNNKVYVKIIDLFKPLKVFNSRFIKNF</sequence>
<dbReference type="EMBL" id="GL984018">
    <property type="protein sequence ID" value="EGR30294.1"/>
    <property type="molecule type" value="Genomic_DNA"/>
</dbReference>
<keyword evidence="2" id="KW-1185">Reference proteome</keyword>
<evidence type="ECO:0008006" key="3">
    <source>
        <dbReference type="Google" id="ProtNLM"/>
    </source>
</evidence>
<proteinExistence type="predicted"/>
<reference evidence="1 2" key="1">
    <citation type="submission" date="2011-07" db="EMBL/GenBank/DDBJ databases">
        <authorList>
            <person name="Coyne R."/>
            <person name="Brami D."/>
            <person name="Johnson J."/>
            <person name="Hostetler J."/>
            <person name="Hannick L."/>
            <person name="Clark T."/>
            <person name="Cassidy-Hanley D."/>
            <person name="Inman J."/>
        </authorList>
    </citation>
    <scope>NUCLEOTIDE SEQUENCE [LARGE SCALE GENOMIC DNA]</scope>
    <source>
        <strain evidence="1 2">G5</strain>
    </source>
</reference>
<gene>
    <name evidence="1" type="ORF">IMG5_135600</name>
</gene>
<dbReference type="InterPro" id="IPR023214">
    <property type="entry name" value="HAD_sf"/>
</dbReference>
<dbReference type="SUPFAM" id="SSF56784">
    <property type="entry name" value="HAD-like"/>
    <property type="match status" value="1"/>
</dbReference>
<evidence type="ECO:0000313" key="2">
    <source>
        <dbReference type="Proteomes" id="UP000008983"/>
    </source>
</evidence>
<accession>G0QWV2</accession>
<dbReference type="AlphaFoldDB" id="G0QWV2"/>
<dbReference type="PANTHER" id="PTHR19288">
    <property type="entry name" value="4-NITROPHENYLPHOSPHATASE-RELATED"/>
    <property type="match status" value="1"/>
</dbReference>
<dbReference type="PANTHER" id="PTHR19288:SF46">
    <property type="entry name" value="HALOACID DEHALOGENASE-LIKE HYDROLASE DOMAIN-CONTAINING PROTEIN 2"/>
    <property type="match status" value="1"/>
</dbReference>
<dbReference type="RefSeq" id="XP_004031881.1">
    <property type="nucleotide sequence ID" value="XM_004031833.1"/>
</dbReference>
<dbReference type="Pfam" id="PF13242">
    <property type="entry name" value="Hydrolase_like"/>
    <property type="match status" value="1"/>
</dbReference>
<dbReference type="GO" id="GO:0016791">
    <property type="term" value="F:phosphatase activity"/>
    <property type="evidence" value="ECO:0007669"/>
    <property type="project" value="TreeGrafter"/>
</dbReference>
<dbReference type="Gene3D" id="3.40.50.1000">
    <property type="entry name" value="HAD superfamily/HAD-like"/>
    <property type="match status" value="2"/>
</dbReference>
<dbReference type="Proteomes" id="UP000008983">
    <property type="component" value="Unassembled WGS sequence"/>
</dbReference>
<dbReference type="GeneID" id="14906404"/>
<dbReference type="InterPro" id="IPR036412">
    <property type="entry name" value="HAD-like_sf"/>
</dbReference>
<dbReference type="GO" id="GO:0005737">
    <property type="term" value="C:cytoplasm"/>
    <property type="evidence" value="ECO:0007669"/>
    <property type="project" value="TreeGrafter"/>
</dbReference>
<organism evidence="1 2">
    <name type="scientific">Ichthyophthirius multifiliis</name>
    <name type="common">White spot disease agent</name>
    <name type="synonym">Ich</name>
    <dbReference type="NCBI Taxonomy" id="5932"/>
    <lineage>
        <taxon>Eukaryota</taxon>
        <taxon>Sar</taxon>
        <taxon>Alveolata</taxon>
        <taxon>Ciliophora</taxon>
        <taxon>Intramacronucleata</taxon>
        <taxon>Oligohymenophorea</taxon>
        <taxon>Hymenostomatida</taxon>
        <taxon>Ophryoglenina</taxon>
        <taxon>Ichthyophthirius</taxon>
    </lineage>
</organism>
<dbReference type="eggNOG" id="KOG2882">
    <property type="taxonomic scope" value="Eukaryota"/>
</dbReference>
<name>G0QWV2_ICHMU</name>
<dbReference type="InParanoid" id="G0QWV2"/>
<evidence type="ECO:0000313" key="1">
    <source>
        <dbReference type="EMBL" id="EGR30294.1"/>
    </source>
</evidence>